<dbReference type="GO" id="GO:0046872">
    <property type="term" value="F:metal ion binding"/>
    <property type="evidence" value="ECO:0007669"/>
    <property type="project" value="UniProtKB-KW"/>
</dbReference>
<dbReference type="PANTHER" id="PTHR43534:SF1">
    <property type="entry name" value="4FE-4S CLUSTER CONTAINING PARA FAMILY ATPASE PROTEIN"/>
    <property type="match status" value="1"/>
</dbReference>
<accession>A0A1M7RR42</accession>
<evidence type="ECO:0000256" key="1">
    <source>
        <dbReference type="ARBA" id="ARBA00022723"/>
    </source>
</evidence>
<dbReference type="InterPro" id="IPR002586">
    <property type="entry name" value="CobQ/CobB/MinD/ParA_Nub-bd_dom"/>
</dbReference>
<dbReference type="Pfam" id="PF00037">
    <property type="entry name" value="Fer4"/>
    <property type="match status" value="1"/>
</dbReference>
<dbReference type="GO" id="GO:0051536">
    <property type="term" value="F:iron-sulfur cluster binding"/>
    <property type="evidence" value="ECO:0007669"/>
    <property type="project" value="UniProtKB-KW"/>
</dbReference>
<evidence type="ECO:0000256" key="3">
    <source>
        <dbReference type="ARBA" id="ARBA00023014"/>
    </source>
</evidence>
<organism evidence="5 6">
    <name type="scientific">Desulfovibrio litoralis DSM 11393</name>
    <dbReference type="NCBI Taxonomy" id="1121455"/>
    <lineage>
        <taxon>Bacteria</taxon>
        <taxon>Pseudomonadati</taxon>
        <taxon>Thermodesulfobacteriota</taxon>
        <taxon>Desulfovibrionia</taxon>
        <taxon>Desulfovibrionales</taxon>
        <taxon>Desulfovibrionaceae</taxon>
        <taxon>Desulfovibrio</taxon>
    </lineage>
</organism>
<reference evidence="5 6" key="1">
    <citation type="submission" date="2016-12" db="EMBL/GenBank/DDBJ databases">
        <authorList>
            <person name="Song W.-J."/>
            <person name="Kurnit D.M."/>
        </authorList>
    </citation>
    <scope>NUCLEOTIDE SEQUENCE [LARGE SCALE GENOMIC DNA]</scope>
    <source>
        <strain evidence="5 6">DSM 11393</strain>
    </source>
</reference>
<evidence type="ECO:0000313" key="5">
    <source>
        <dbReference type="EMBL" id="SHN48562.1"/>
    </source>
</evidence>
<dbReference type="PROSITE" id="PS00198">
    <property type="entry name" value="4FE4S_FER_1"/>
    <property type="match status" value="1"/>
</dbReference>
<sequence>MYEIVIISGKGGTGKTSVATSFAHLLDRGVICDLDVDAPDLHIILEPKNELHTEFISGYEAELSQETCSLCGLCYDKCKFGAVIKTHENSFKIDSLRCEGCGVCAELCPTKAIKLTEKKSGDWYYSKSRFGPFIHALLLPGQENSGRLVSLLKQKSREYAKKEKLDFILYDGSPGIGCPVISSISGADLVVAVVEPSPSGRHDFVRVADLCEHFGIPVVVLINKADINSSETQALKTFCKERKYKVIAELPFSHDVTMAMVKKRAITETESPLGKILISAWNEVKEIAFSKSKKINKL</sequence>
<dbReference type="STRING" id="1121455.SAMN02745728_00007"/>
<evidence type="ECO:0000256" key="2">
    <source>
        <dbReference type="ARBA" id="ARBA00023004"/>
    </source>
</evidence>
<dbReference type="AlphaFoldDB" id="A0A1M7RR42"/>
<dbReference type="CDD" id="cd03110">
    <property type="entry name" value="SIMIBI_bact_arch"/>
    <property type="match status" value="1"/>
</dbReference>
<gene>
    <name evidence="5" type="ORF">SAMN02745728_00007</name>
</gene>
<dbReference type="RefSeq" id="WP_072695256.1">
    <property type="nucleotide sequence ID" value="NZ_FRDI01000002.1"/>
</dbReference>
<dbReference type="InterPro" id="IPR027417">
    <property type="entry name" value="P-loop_NTPase"/>
</dbReference>
<keyword evidence="1" id="KW-0479">Metal-binding</keyword>
<evidence type="ECO:0000259" key="4">
    <source>
        <dbReference type="PROSITE" id="PS51379"/>
    </source>
</evidence>
<dbReference type="InterPro" id="IPR017900">
    <property type="entry name" value="4Fe4S_Fe_S_CS"/>
</dbReference>
<dbReference type="OrthoDB" id="9778602at2"/>
<dbReference type="InterPro" id="IPR017896">
    <property type="entry name" value="4Fe4S_Fe-S-bd"/>
</dbReference>
<proteinExistence type="predicted"/>
<protein>
    <submittedName>
        <fullName evidence="5">MinD superfamily P-loop ATPase, contains an inserted ferredoxin domain</fullName>
    </submittedName>
</protein>
<dbReference type="Pfam" id="PF01656">
    <property type="entry name" value="CbiA"/>
    <property type="match status" value="1"/>
</dbReference>
<dbReference type="PROSITE" id="PS51379">
    <property type="entry name" value="4FE4S_FER_2"/>
    <property type="match status" value="2"/>
</dbReference>
<feature type="domain" description="4Fe-4S ferredoxin-type" evidence="4">
    <location>
        <begin position="89"/>
        <end position="118"/>
    </location>
</feature>
<name>A0A1M7RR42_9BACT</name>
<dbReference type="Proteomes" id="UP000186469">
    <property type="component" value="Unassembled WGS sequence"/>
</dbReference>
<evidence type="ECO:0000313" key="6">
    <source>
        <dbReference type="Proteomes" id="UP000186469"/>
    </source>
</evidence>
<keyword evidence="3" id="KW-0411">Iron-sulfur</keyword>
<keyword evidence="6" id="KW-1185">Reference proteome</keyword>
<feature type="domain" description="4Fe-4S ferredoxin-type" evidence="4">
    <location>
        <begin position="59"/>
        <end position="88"/>
    </location>
</feature>
<dbReference type="PANTHER" id="PTHR43534">
    <property type="entry name" value="MIND SUPERFAMILY P-LOOP ATPASE CONTAINING AN INSERTED FERREDOXIN DOMAIN"/>
    <property type="match status" value="1"/>
</dbReference>
<dbReference type="Gene3D" id="3.40.50.300">
    <property type="entry name" value="P-loop containing nucleotide triphosphate hydrolases"/>
    <property type="match status" value="1"/>
</dbReference>
<dbReference type="SUPFAM" id="SSF52540">
    <property type="entry name" value="P-loop containing nucleoside triphosphate hydrolases"/>
    <property type="match status" value="1"/>
</dbReference>
<dbReference type="Gene3D" id="3.30.70.20">
    <property type="match status" value="1"/>
</dbReference>
<keyword evidence="2" id="KW-0408">Iron</keyword>
<dbReference type="EMBL" id="FRDI01000002">
    <property type="protein sequence ID" value="SHN48562.1"/>
    <property type="molecule type" value="Genomic_DNA"/>
</dbReference>